<evidence type="ECO:0000256" key="3">
    <source>
        <dbReference type="ARBA" id="ARBA00022806"/>
    </source>
</evidence>
<feature type="region of interest" description="Disordered" evidence="5">
    <location>
        <begin position="188"/>
        <end position="230"/>
    </location>
</feature>
<dbReference type="PROSITE" id="PS51194">
    <property type="entry name" value="HELICASE_CTER"/>
    <property type="match status" value="1"/>
</dbReference>
<keyword evidence="4" id="KW-0067">ATP-binding</keyword>
<comment type="caution">
    <text evidence="7">The sequence shown here is derived from an EMBL/GenBank/DDBJ whole genome shotgun (WGS) entry which is preliminary data.</text>
</comment>
<evidence type="ECO:0000259" key="6">
    <source>
        <dbReference type="PROSITE" id="PS51194"/>
    </source>
</evidence>
<dbReference type="InterPro" id="IPR027417">
    <property type="entry name" value="P-loop_NTPase"/>
</dbReference>
<gene>
    <name evidence="7" type="ORF">B1A_09259</name>
</gene>
<organism evidence="7">
    <name type="scientific">mine drainage metagenome</name>
    <dbReference type="NCBI Taxonomy" id="410659"/>
    <lineage>
        <taxon>unclassified sequences</taxon>
        <taxon>metagenomes</taxon>
        <taxon>ecological metagenomes</taxon>
    </lineage>
</organism>
<feature type="non-terminal residue" evidence="7">
    <location>
        <position position="256"/>
    </location>
</feature>
<accession>T1C9Y0</accession>
<dbReference type="GO" id="GO:0005829">
    <property type="term" value="C:cytosol"/>
    <property type="evidence" value="ECO:0007669"/>
    <property type="project" value="TreeGrafter"/>
</dbReference>
<dbReference type="EMBL" id="AUZX01006588">
    <property type="protein sequence ID" value="EQD63185.1"/>
    <property type="molecule type" value="Genomic_DNA"/>
</dbReference>
<reference evidence="7" key="2">
    <citation type="journal article" date="2014" name="ISME J.">
        <title>Microbial stratification in low pH oxic and suboxic macroscopic growths along an acid mine drainage.</title>
        <authorList>
            <person name="Mendez-Garcia C."/>
            <person name="Mesa V."/>
            <person name="Sprenger R.R."/>
            <person name="Richter M."/>
            <person name="Diez M.S."/>
            <person name="Solano J."/>
            <person name="Bargiela R."/>
            <person name="Golyshina O.V."/>
            <person name="Manteca A."/>
            <person name="Ramos J.L."/>
            <person name="Gallego J.R."/>
            <person name="Llorente I."/>
            <person name="Martins Dos Santos V.A."/>
            <person name="Jensen O.N."/>
            <person name="Pelaez A.I."/>
            <person name="Sanchez J."/>
            <person name="Ferrer M."/>
        </authorList>
    </citation>
    <scope>NUCLEOTIDE SEQUENCE</scope>
</reference>
<dbReference type="InterPro" id="IPR001650">
    <property type="entry name" value="Helicase_C-like"/>
</dbReference>
<evidence type="ECO:0000313" key="7">
    <source>
        <dbReference type="EMBL" id="EQD63185.1"/>
    </source>
</evidence>
<dbReference type="GO" id="GO:0003724">
    <property type="term" value="F:RNA helicase activity"/>
    <property type="evidence" value="ECO:0007669"/>
    <property type="project" value="TreeGrafter"/>
</dbReference>
<dbReference type="InterPro" id="IPR050079">
    <property type="entry name" value="DEAD_box_RNA_helicase"/>
</dbReference>
<reference evidence="7" key="1">
    <citation type="submission" date="2013-08" db="EMBL/GenBank/DDBJ databases">
        <authorList>
            <person name="Mendez C."/>
            <person name="Richter M."/>
            <person name="Ferrer M."/>
            <person name="Sanchez J."/>
        </authorList>
    </citation>
    <scope>NUCLEOTIDE SEQUENCE</scope>
</reference>
<evidence type="ECO:0000256" key="5">
    <source>
        <dbReference type="SAM" id="MobiDB-lite"/>
    </source>
</evidence>
<dbReference type="SUPFAM" id="SSF52540">
    <property type="entry name" value="P-loop containing nucleoside triphosphate hydrolases"/>
    <property type="match status" value="1"/>
</dbReference>
<evidence type="ECO:0000256" key="4">
    <source>
        <dbReference type="ARBA" id="ARBA00022840"/>
    </source>
</evidence>
<proteinExistence type="predicted"/>
<dbReference type="PANTHER" id="PTHR47959">
    <property type="entry name" value="ATP-DEPENDENT RNA HELICASE RHLE-RELATED"/>
    <property type="match status" value="1"/>
</dbReference>
<evidence type="ECO:0000256" key="1">
    <source>
        <dbReference type="ARBA" id="ARBA00022741"/>
    </source>
</evidence>
<evidence type="ECO:0000256" key="2">
    <source>
        <dbReference type="ARBA" id="ARBA00022801"/>
    </source>
</evidence>
<feature type="compositionally biased region" description="Low complexity" evidence="5">
    <location>
        <begin position="207"/>
        <end position="217"/>
    </location>
</feature>
<keyword evidence="1" id="KW-0547">Nucleotide-binding</keyword>
<dbReference type="GO" id="GO:0005524">
    <property type="term" value="F:ATP binding"/>
    <property type="evidence" value="ECO:0007669"/>
    <property type="project" value="UniProtKB-KW"/>
</dbReference>
<keyword evidence="2" id="KW-0378">Hydrolase</keyword>
<protein>
    <submittedName>
        <fullName evidence="7">DEAD/DEAH box helicase domain-containing protein</fullName>
    </submittedName>
</protein>
<dbReference type="CDD" id="cd18787">
    <property type="entry name" value="SF2_C_DEAD"/>
    <property type="match status" value="1"/>
</dbReference>
<dbReference type="SMART" id="SM00490">
    <property type="entry name" value="HELICc"/>
    <property type="match status" value="1"/>
</dbReference>
<dbReference type="AlphaFoldDB" id="T1C9Y0"/>
<sequence length="256" mass="28717">MKKPEFLKIGQEKEVTVDTIFHMYTFSNGSSKVPALLAYLKEYQPGKSIIFSETKRATDALYNMLVEQGYEAVVIHGDLTQAQREKSLMDFRKGAQFLVATNVAARGLDIDDISDIINFDAPNDPEIYVHRVGRSARMGKSGTALTIIGNEEFGSIKDIEKKLRIRMSRIELDQEPFLEMRLSFSYGRNGGGRSQNSHGGRSGGPRGNSSRQGSSRQGDGRFRYPRNNRTNKSKKLLNLFHNPLQFSCETASLDVL</sequence>
<keyword evidence="3 7" id="KW-0347">Helicase</keyword>
<dbReference type="PANTHER" id="PTHR47959:SF13">
    <property type="entry name" value="ATP-DEPENDENT RNA HELICASE RHLE"/>
    <property type="match status" value="1"/>
</dbReference>
<feature type="domain" description="Helicase C-terminal" evidence="6">
    <location>
        <begin position="32"/>
        <end position="178"/>
    </location>
</feature>
<dbReference type="GO" id="GO:0016787">
    <property type="term" value="F:hydrolase activity"/>
    <property type="evidence" value="ECO:0007669"/>
    <property type="project" value="UniProtKB-KW"/>
</dbReference>
<name>T1C9Y0_9ZZZZ</name>
<dbReference type="Gene3D" id="3.40.50.300">
    <property type="entry name" value="P-loop containing nucleotide triphosphate hydrolases"/>
    <property type="match status" value="1"/>
</dbReference>
<dbReference type="Pfam" id="PF00271">
    <property type="entry name" value="Helicase_C"/>
    <property type="match status" value="1"/>
</dbReference>